<dbReference type="EMBL" id="BSFP01000065">
    <property type="protein sequence ID" value="GLL05923.1"/>
    <property type="molecule type" value="Genomic_DNA"/>
</dbReference>
<organism evidence="1 2">
    <name type="scientific">Dactylosporangium matsuzakiense</name>
    <dbReference type="NCBI Taxonomy" id="53360"/>
    <lineage>
        <taxon>Bacteria</taxon>
        <taxon>Bacillati</taxon>
        <taxon>Actinomycetota</taxon>
        <taxon>Actinomycetes</taxon>
        <taxon>Micromonosporales</taxon>
        <taxon>Micromonosporaceae</taxon>
        <taxon>Dactylosporangium</taxon>
    </lineage>
</organism>
<reference evidence="1" key="1">
    <citation type="journal article" date="2014" name="Int. J. Syst. Evol. Microbiol.">
        <title>Complete genome sequence of Corynebacterium casei LMG S-19264T (=DSM 44701T), isolated from a smear-ripened cheese.</title>
        <authorList>
            <consortium name="US DOE Joint Genome Institute (JGI-PGF)"/>
            <person name="Walter F."/>
            <person name="Albersmeier A."/>
            <person name="Kalinowski J."/>
            <person name="Ruckert C."/>
        </authorList>
    </citation>
    <scope>NUCLEOTIDE SEQUENCE</scope>
    <source>
        <strain evidence="1">VKM Ac-1321</strain>
    </source>
</reference>
<evidence type="ECO:0008006" key="3">
    <source>
        <dbReference type="Google" id="ProtNLM"/>
    </source>
</evidence>
<proteinExistence type="predicted"/>
<dbReference type="NCBIfam" id="TIGR01643">
    <property type="entry name" value="YD_repeat_2x"/>
    <property type="match status" value="1"/>
</dbReference>
<name>A0A9W6NR15_9ACTN</name>
<gene>
    <name evidence="1" type="ORF">GCM10017581_076710</name>
</gene>
<sequence length="151" mass="15942">MIVTNAKAYAVTTIADGARGNPIQIIDANNKVTTAQYDPLGRLSKVFKPHSPAISTPDLAYTYTILGNTAPNNVSTKALAGDGTQNESFQIYDGRLQLRQTQTPSQGPSGGRVITDVAYDNRGLTTQTSTLWNSGAPIGLLAGFSNAAVDR</sequence>
<dbReference type="InterPro" id="IPR006530">
    <property type="entry name" value="YD"/>
</dbReference>
<dbReference type="Pfam" id="PF05593">
    <property type="entry name" value="RHS_repeat"/>
    <property type="match status" value="1"/>
</dbReference>
<dbReference type="AlphaFoldDB" id="A0A9W6NR15"/>
<dbReference type="InterPro" id="IPR031325">
    <property type="entry name" value="RHS_repeat"/>
</dbReference>
<keyword evidence="2" id="KW-1185">Reference proteome</keyword>
<protein>
    <recommendedName>
        <fullName evidence="3">YD repeat-containing protein</fullName>
    </recommendedName>
</protein>
<reference evidence="1" key="2">
    <citation type="submission" date="2023-01" db="EMBL/GenBank/DDBJ databases">
        <authorList>
            <person name="Sun Q."/>
            <person name="Evtushenko L."/>
        </authorList>
    </citation>
    <scope>NUCLEOTIDE SEQUENCE</scope>
    <source>
        <strain evidence="1">VKM Ac-1321</strain>
    </source>
</reference>
<evidence type="ECO:0000313" key="2">
    <source>
        <dbReference type="Proteomes" id="UP001143480"/>
    </source>
</evidence>
<accession>A0A9W6NR15</accession>
<comment type="caution">
    <text evidence="1">The sequence shown here is derived from an EMBL/GenBank/DDBJ whole genome shotgun (WGS) entry which is preliminary data.</text>
</comment>
<dbReference type="Proteomes" id="UP001143480">
    <property type="component" value="Unassembled WGS sequence"/>
</dbReference>
<dbReference type="RefSeq" id="WP_271189904.1">
    <property type="nucleotide sequence ID" value="NZ_BSFP01000065.1"/>
</dbReference>
<dbReference type="Gene3D" id="2.180.10.10">
    <property type="entry name" value="RHS repeat-associated core"/>
    <property type="match status" value="1"/>
</dbReference>
<evidence type="ECO:0000313" key="1">
    <source>
        <dbReference type="EMBL" id="GLL05923.1"/>
    </source>
</evidence>